<keyword evidence="4 11" id="KW-0547">Nucleotide-binding</keyword>
<comment type="caution">
    <text evidence="15">The sequence shown here is derived from an EMBL/GenBank/DDBJ whole genome shotgun (WGS) entry which is preliminary data.</text>
</comment>
<dbReference type="EC" id="7.1.2.2" evidence="11"/>
<dbReference type="SUPFAM" id="SSF50615">
    <property type="entry name" value="N-terminal domain of alpha and beta subunits of F1 ATP synthase"/>
    <property type="match status" value="1"/>
</dbReference>
<dbReference type="SUPFAM" id="SSF47917">
    <property type="entry name" value="C-terminal domain of alpha and beta subunits of F1 ATP synthase"/>
    <property type="match status" value="1"/>
</dbReference>
<protein>
    <recommendedName>
        <fullName evidence="11">ATP synthase subunit alpha</fullName>
        <ecNumber evidence="11">7.1.2.2</ecNumber>
    </recommendedName>
    <alternativeName>
        <fullName evidence="11">ATP synthase F1 sector subunit alpha</fullName>
    </alternativeName>
    <alternativeName>
        <fullName evidence="11">F-ATPase subunit alpha</fullName>
    </alternativeName>
</protein>
<evidence type="ECO:0000256" key="2">
    <source>
        <dbReference type="ARBA" id="ARBA00008936"/>
    </source>
</evidence>
<feature type="domain" description="ATP synthase alpha subunit C-terminal" evidence="13">
    <location>
        <begin position="371"/>
        <end position="497"/>
    </location>
</feature>
<evidence type="ECO:0000313" key="16">
    <source>
        <dbReference type="Proteomes" id="UP000316851"/>
    </source>
</evidence>
<evidence type="ECO:0000256" key="6">
    <source>
        <dbReference type="ARBA" id="ARBA00022967"/>
    </source>
</evidence>
<sequence length="527" mass="58159">MSLKPTDLSAIIKAQIKNFTESVSCEEVGRVITVGDGIALVSGLTNVEYGELVKFECGIIGMALNLEEDLVGIVVMGDDRNIVEDSTVTRTREVISAPVGDKLLGRVVNALSEPIDGKGPIDYEVTRPIFKIAPGVMTRQEVTEPLQTGLLAVDAMIPIGKGQRELIIGDRQTGKTAIAIDAILNQKGKNVYCIYVAIGQKNSTVTQIVDQLDKNDALKYTTVIVASASESAPLQYIAPYTGVTIGEEWMSKGKDVLIVYDDLSKHAVAYRTLSLLLRRPPGREAYPGDVFYLHSQLLERAAKLNAENGGGSITALPIIETQAEDISAYIPTNVISITDGQIFTKEALFNSGQRPAIDIGYSVSRVGSAAQTKLMKKVVSSLKLELAQYNEMLAFAQFGSDLDQATRIVLDHGAKVYQLLKQSQYSPYSPIQQIIILFCIKYRLINIIPVESMNQYKHDILTYFSTDTDAIKVTRALAEATDWSNELIEMLYDQVMKFEQNFIKTIPLYNPEQYIPVPELPWKAYKK</sequence>
<evidence type="ECO:0000256" key="3">
    <source>
        <dbReference type="ARBA" id="ARBA00022448"/>
    </source>
</evidence>
<dbReference type="CDD" id="cd18116">
    <property type="entry name" value="ATP-synt_F1_alpha_N"/>
    <property type="match status" value="1"/>
</dbReference>
<dbReference type="CDD" id="cd01132">
    <property type="entry name" value="F1-ATPase_alpha_CD"/>
    <property type="match status" value="1"/>
</dbReference>
<dbReference type="Pfam" id="PF02874">
    <property type="entry name" value="ATP-synt_ab_N"/>
    <property type="match status" value="1"/>
</dbReference>
<keyword evidence="11" id="KW-0375">Hydrogen ion transport</keyword>
<comment type="subcellular location">
    <subcellularLocation>
        <location evidence="11">Cell membrane</location>
        <topology evidence="11">Peripheral membrane protein</topology>
    </subcellularLocation>
    <subcellularLocation>
        <location evidence="1">Membrane</location>
    </subcellularLocation>
</comment>
<dbReference type="PROSITE" id="PS00152">
    <property type="entry name" value="ATPASE_ALPHA_BETA"/>
    <property type="match status" value="1"/>
</dbReference>
<dbReference type="RefSeq" id="WP_140914671.1">
    <property type="nucleotide sequence ID" value="NZ_VHHP01000002.1"/>
</dbReference>
<dbReference type="InterPro" id="IPR000194">
    <property type="entry name" value="ATPase_F1/V1/A1_a/bsu_nucl-bd"/>
</dbReference>
<feature type="domain" description="ATPase F1/V1/A1 complex alpha/beta subunit nucleotide-binding" evidence="12">
    <location>
        <begin position="149"/>
        <end position="364"/>
    </location>
</feature>
<dbReference type="Gene3D" id="3.40.50.300">
    <property type="entry name" value="P-loop containing nucleotide triphosphate hydrolases"/>
    <property type="match status" value="1"/>
</dbReference>
<dbReference type="PANTHER" id="PTHR48082">
    <property type="entry name" value="ATP SYNTHASE SUBUNIT ALPHA, MITOCHONDRIAL"/>
    <property type="match status" value="1"/>
</dbReference>
<feature type="binding site" evidence="11">
    <location>
        <begin position="169"/>
        <end position="176"/>
    </location>
    <ligand>
        <name>ATP</name>
        <dbReference type="ChEBI" id="CHEBI:30616"/>
    </ligand>
</feature>
<proteinExistence type="inferred from homology"/>
<evidence type="ECO:0000259" key="14">
    <source>
        <dbReference type="Pfam" id="PF02874"/>
    </source>
</evidence>
<keyword evidence="10 11" id="KW-0066">ATP synthesis</keyword>
<comment type="similarity">
    <text evidence="2 11">Belongs to the ATPase alpha/beta chains family.</text>
</comment>
<gene>
    <name evidence="11" type="primary">atpA</name>
    <name evidence="15" type="ORF">FJR74_00925</name>
</gene>
<evidence type="ECO:0000256" key="7">
    <source>
        <dbReference type="ARBA" id="ARBA00023065"/>
    </source>
</evidence>
<evidence type="ECO:0000259" key="13">
    <source>
        <dbReference type="Pfam" id="PF00306"/>
    </source>
</evidence>
<dbReference type="InterPro" id="IPR027417">
    <property type="entry name" value="P-loop_NTPase"/>
</dbReference>
<feature type="site" description="Required for activity" evidence="11">
    <location>
        <position position="362"/>
    </location>
</feature>
<evidence type="ECO:0000259" key="12">
    <source>
        <dbReference type="Pfam" id="PF00006"/>
    </source>
</evidence>
<dbReference type="NCBIfam" id="NF009884">
    <property type="entry name" value="PRK13343.1"/>
    <property type="match status" value="1"/>
</dbReference>
<dbReference type="InterPro" id="IPR004100">
    <property type="entry name" value="ATPase_F1/V1/A1_a/bsu_N"/>
</dbReference>
<keyword evidence="7 11" id="KW-0406">Ion transport</keyword>
<dbReference type="PANTHER" id="PTHR48082:SF2">
    <property type="entry name" value="ATP SYNTHASE SUBUNIT ALPHA, MITOCHONDRIAL"/>
    <property type="match status" value="1"/>
</dbReference>
<organism evidence="15 16">
    <name type="scientific">Metamycoplasma neophronis</name>
    <dbReference type="NCBI Taxonomy" id="872983"/>
    <lineage>
        <taxon>Bacteria</taxon>
        <taxon>Bacillati</taxon>
        <taxon>Mycoplasmatota</taxon>
        <taxon>Mycoplasmoidales</taxon>
        <taxon>Metamycoplasmataceae</taxon>
        <taxon>Metamycoplasma</taxon>
    </lineage>
</organism>
<evidence type="ECO:0000256" key="9">
    <source>
        <dbReference type="ARBA" id="ARBA00023196"/>
    </source>
</evidence>
<dbReference type="Pfam" id="PF00006">
    <property type="entry name" value="ATP-synt_ab"/>
    <property type="match status" value="1"/>
</dbReference>
<dbReference type="InterPro" id="IPR036121">
    <property type="entry name" value="ATPase_F1/V1/A1_a/bsu_N_sf"/>
</dbReference>
<keyword evidence="5 11" id="KW-0067">ATP-binding</keyword>
<evidence type="ECO:0000256" key="1">
    <source>
        <dbReference type="ARBA" id="ARBA00004370"/>
    </source>
</evidence>
<dbReference type="InterPro" id="IPR005294">
    <property type="entry name" value="ATP_synth_F1_asu"/>
</dbReference>
<comment type="function">
    <text evidence="11">Produces ATP from ADP in the presence of a proton gradient across the membrane. The alpha chain is a regulatory subunit.</text>
</comment>
<accession>A0ABY2Z0C3</accession>
<dbReference type="CDD" id="cd18113">
    <property type="entry name" value="ATP-synt_F1_alpha_C"/>
    <property type="match status" value="1"/>
</dbReference>
<keyword evidence="9 11" id="KW-0139">CF(1)</keyword>
<dbReference type="Pfam" id="PF00306">
    <property type="entry name" value="ATP-synt_ab_C"/>
    <property type="match status" value="1"/>
</dbReference>
<dbReference type="InterPro" id="IPR038376">
    <property type="entry name" value="ATP_synth_asu_C_sf"/>
</dbReference>
<keyword evidence="6 11" id="KW-1278">Translocase</keyword>
<dbReference type="EMBL" id="VHHP01000002">
    <property type="protein sequence ID" value="TPR54326.1"/>
    <property type="molecule type" value="Genomic_DNA"/>
</dbReference>
<dbReference type="Gene3D" id="1.20.150.20">
    <property type="entry name" value="ATP synthase alpha/beta chain, C-terminal domain"/>
    <property type="match status" value="1"/>
</dbReference>
<dbReference type="HAMAP" id="MF_01346">
    <property type="entry name" value="ATP_synth_alpha_bact"/>
    <property type="match status" value="1"/>
</dbReference>
<name>A0ABY2Z0C3_9BACT</name>
<evidence type="ECO:0000313" key="15">
    <source>
        <dbReference type="EMBL" id="TPR54326.1"/>
    </source>
</evidence>
<dbReference type="SUPFAM" id="SSF52540">
    <property type="entry name" value="P-loop containing nucleoside triphosphate hydrolases"/>
    <property type="match status" value="1"/>
</dbReference>
<evidence type="ECO:0000256" key="4">
    <source>
        <dbReference type="ARBA" id="ARBA00022741"/>
    </source>
</evidence>
<dbReference type="InterPro" id="IPR023366">
    <property type="entry name" value="ATP_synth_asu-like_sf"/>
</dbReference>
<feature type="domain" description="ATPase F1/V1/A1 complex alpha/beta subunit N-terminal" evidence="14">
    <location>
        <begin position="26"/>
        <end position="91"/>
    </location>
</feature>
<dbReference type="NCBIfam" id="TIGR00962">
    <property type="entry name" value="atpA"/>
    <property type="match status" value="1"/>
</dbReference>
<keyword evidence="11" id="KW-1003">Cell membrane</keyword>
<comment type="catalytic activity">
    <reaction evidence="11">
        <text>ATP + H2O + 4 H(+)(in) = ADP + phosphate + 5 H(+)(out)</text>
        <dbReference type="Rhea" id="RHEA:57720"/>
        <dbReference type="ChEBI" id="CHEBI:15377"/>
        <dbReference type="ChEBI" id="CHEBI:15378"/>
        <dbReference type="ChEBI" id="CHEBI:30616"/>
        <dbReference type="ChEBI" id="CHEBI:43474"/>
        <dbReference type="ChEBI" id="CHEBI:456216"/>
        <dbReference type="EC" id="7.1.2.2"/>
    </reaction>
</comment>
<keyword evidence="8 11" id="KW-0472">Membrane</keyword>
<reference evidence="15" key="1">
    <citation type="submission" date="2019-06" db="EMBL/GenBank/DDBJ databases">
        <title>Mycoplasma neophronis type strain whole genome sequence.</title>
        <authorList>
            <person name="Spergser J."/>
        </authorList>
    </citation>
    <scope>NUCLEOTIDE SEQUENCE [LARGE SCALE GENOMIC DNA]</scope>
    <source>
        <strain evidence="15">DSM 24097</strain>
    </source>
</reference>
<evidence type="ECO:0000256" key="5">
    <source>
        <dbReference type="ARBA" id="ARBA00022840"/>
    </source>
</evidence>
<dbReference type="InterPro" id="IPR033732">
    <property type="entry name" value="ATP_synth_F1_a_nt-bd_dom"/>
</dbReference>
<evidence type="ECO:0000256" key="11">
    <source>
        <dbReference type="HAMAP-Rule" id="MF_01346"/>
    </source>
</evidence>
<evidence type="ECO:0000256" key="10">
    <source>
        <dbReference type="ARBA" id="ARBA00023310"/>
    </source>
</evidence>
<keyword evidence="3 11" id="KW-0813">Transport</keyword>
<dbReference type="Gene3D" id="2.40.30.20">
    <property type="match status" value="1"/>
</dbReference>
<dbReference type="InterPro" id="IPR000793">
    <property type="entry name" value="ATP_synth_asu_C"/>
</dbReference>
<evidence type="ECO:0000256" key="8">
    <source>
        <dbReference type="ARBA" id="ARBA00023136"/>
    </source>
</evidence>
<dbReference type="Proteomes" id="UP000316851">
    <property type="component" value="Unassembled WGS sequence"/>
</dbReference>
<keyword evidence="16" id="KW-1185">Reference proteome</keyword>
<dbReference type="InterPro" id="IPR020003">
    <property type="entry name" value="ATPase_a/bsu_AS"/>
</dbReference>